<dbReference type="AlphaFoldDB" id="A0A6N9UAK5"/>
<dbReference type="PANTHER" id="PTHR43877">
    <property type="entry name" value="AMINOALKYLPHOSPHONATE N-ACETYLTRANSFERASE-RELATED-RELATED"/>
    <property type="match status" value="1"/>
</dbReference>
<protein>
    <submittedName>
        <fullName evidence="5">GNAT family N-acetyltransferase</fullName>
    </submittedName>
</protein>
<comment type="caution">
    <text evidence="5">The sequence shown here is derived from an EMBL/GenBank/DDBJ whole genome shotgun (WGS) entry which is preliminary data.</text>
</comment>
<dbReference type="PROSITE" id="PS51186">
    <property type="entry name" value="GNAT"/>
    <property type="match status" value="1"/>
</dbReference>
<evidence type="ECO:0000256" key="1">
    <source>
        <dbReference type="ARBA" id="ARBA00022679"/>
    </source>
</evidence>
<name>A0A6N9UAK5_STRHA</name>
<dbReference type="CDD" id="cd04301">
    <property type="entry name" value="NAT_SF"/>
    <property type="match status" value="1"/>
</dbReference>
<dbReference type="PANTHER" id="PTHR43877:SF2">
    <property type="entry name" value="AMINOALKYLPHOSPHONATE N-ACETYLTRANSFERASE-RELATED"/>
    <property type="match status" value="1"/>
</dbReference>
<dbReference type="Gene3D" id="3.40.630.30">
    <property type="match status" value="1"/>
</dbReference>
<dbReference type="EMBL" id="JAAGLQ010000748">
    <property type="protein sequence ID" value="NEA20794.1"/>
    <property type="molecule type" value="Genomic_DNA"/>
</dbReference>
<dbReference type="GO" id="GO:0016747">
    <property type="term" value="F:acyltransferase activity, transferring groups other than amino-acyl groups"/>
    <property type="evidence" value="ECO:0007669"/>
    <property type="project" value="InterPro"/>
</dbReference>
<feature type="domain" description="N-acetyltransferase" evidence="4">
    <location>
        <begin position="24"/>
        <end position="191"/>
    </location>
</feature>
<dbReference type="InterPro" id="IPR016181">
    <property type="entry name" value="Acyl_CoA_acyltransferase"/>
</dbReference>
<feature type="region of interest" description="Disordered" evidence="3">
    <location>
        <begin position="1"/>
        <end position="27"/>
    </location>
</feature>
<gene>
    <name evidence="5" type="ORF">G3I29_36260</name>
</gene>
<sequence>MCFHSAVTSDNHSGGGPDAGGTGRSVRRRTDRDLHACAEVLAQVHARDGYPVNWPADASAWLSQPALTAAWVAELDGRVVGHVGLSRSTAGDLAPELWSARAGVGADETAVISRLFVAPSARGRGIGALLMARAVEEARNRGLHPVLDVVADDTEAVALYERLGWQLLATTEQQWGPDQRVTVHCYAAAAA</sequence>
<evidence type="ECO:0000256" key="3">
    <source>
        <dbReference type="SAM" id="MobiDB-lite"/>
    </source>
</evidence>
<accession>A0A6N9UAK5</accession>
<keyword evidence="1 5" id="KW-0808">Transferase</keyword>
<proteinExistence type="predicted"/>
<dbReference type="InterPro" id="IPR000182">
    <property type="entry name" value="GNAT_dom"/>
</dbReference>
<keyword evidence="2" id="KW-0012">Acyltransferase</keyword>
<evidence type="ECO:0000256" key="2">
    <source>
        <dbReference type="ARBA" id="ARBA00023315"/>
    </source>
</evidence>
<dbReference type="Pfam" id="PF00583">
    <property type="entry name" value="Acetyltransf_1"/>
    <property type="match status" value="1"/>
</dbReference>
<dbReference type="SUPFAM" id="SSF55729">
    <property type="entry name" value="Acyl-CoA N-acyltransferases (Nat)"/>
    <property type="match status" value="1"/>
</dbReference>
<dbReference type="Proteomes" id="UP000471293">
    <property type="component" value="Unassembled WGS sequence"/>
</dbReference>
<reference evidence="5 6" key="1">
    <citation type="submission" date="2020-01" db="EMBL/GenBank/DDBJ databases">
        <title>Insect and environment-associated Actinomycetes.</title>
        <authorList>
            <person name="Currrie C."/>
            <person name="Chevrette M."/>
            <person name="Carlson C."/>
            <person name="Stubbendieck R."/>
            <person name="Wendt-Pienkowski E."/>
        </authorList>
    </citation>
    <scope>NUCLEOTIDE SEQUENCE [LARGE SCALE GENOMIC DNA]</scope>
    <source>
        <strain evidence="5 6">SID11342</strain>
    </source>
</reference>
<evidence type="ECO:0000313" key="5">
    <source>
        <dbReference type="EMBL" id="NEA20794.1"/>
    </source>
</evidence>
<evidence type="ECO:0000259" key="4">
    <source>
        <dbReference type="PROSITE" id="PS51186"/>
    </source>
</evidence>
<dbReference type="InterPro" id="IPR050832">
    <property type="entry name" value="Bact_Acetyltransf"/>
</dbReference>
<evidence type="ECO:0000313" key="6">
    <source>
        <dbReference type="Proteomes" id="UP000471293"/>
    </source>
</evidence>
<feature type="compositionally biased region" description="Polar residues" evidence="3">
    <location>
        <begin position="1"/>
        <end position="12"/>
    </location>
</feature>
<organism evidence="5 6">
    <name type="scientific">Streptomyces halstedii</name>
    <dbReference type="NCBI Taxonomy" id="1944"/>
    <lineage>
        <taxon>Bacteria</taxon>
        <taxon>Bacillati</taxon>
        <taxon>Actinomycetota</taxon>
        <taxon>Actinomycetes</taxon>
        <taxon>Kitasatosporales</taxon>
        <taxon>Streptomycetaceae</taxon>
        <taxon>Streptomyces</taxon>
    </lineage>
</organism>
<feature type="compositionally biased region" description="Gly residues" evidence="3">
    <location>
        <begin position="13"/>
        <end position="23"/>
    </location>
</feature>